<keyword evidence="6 10" id="KW-0406">Ion transport</keyword>
<dbReference type="Pfam" id="PF00231">
    <property type="entry name" value="ATP-synt"/>
    <property type="match status" value="1"/>
</dbReference>
<sequence length="345" mass="37725">MATLRTIRLRIKGTKNIKQITRAMEAVSAVKMRKSQSVALAARPYAISALSLLHNLKRSVSTANVHPFLRTDAEQTRKGERGTDAEKRMMLVVVTSDKGLAGPFNTNVLKKAEQFVKNTTTPSPALPQSGGHPSSTEEGKKITLVTVGKKAGEYFSRRGRKPIVALTGYGDYGELAEVEPLFEAVSEAFVSGKADEVFVIYTNFLSAMKQEVVVRKLLPFSEEGLEEMVRGIVPERGRFAIKDTNIPMGTNETNNTNKSREYLFEPSPKEILEAILPALLKVQIYHAILEANASEHSSRMVAMRSATDNAGELIKSYTVSLNKARQAAINKELAEITGGSEALSA</sequence>
<evidence type="ECO:0000256" key="9">
    <source>
        <dbReference type="ARBA" id="ARBA00023310"/>
    </source>
</evidence>
<reference evidence="12 13" key="1">
    <citation type="journal article" date="2016" name="Nat. Commun.">
        <title>Thousands of microbial genomes shed light on interconnected biogeochemical processes in an aquifer system.</title>
        <authorList>
            <person name="Anantharaman K."/>
            <person name="Brown C.T."/>
            <person name="Hug L.A."/>
            <person name="Sharon I."/>
            <person name="Castelle C.J."/>
            <person name="Probst A.J."/>
            <person name="Thomas B.C."/>
            <person name="Singh A."/>
            <person name="Wilkins M.J."/>
            <person name="Karaoz U."/>
            <person name="Brodie E.L."/>
            <person name="Williams K.H."/>
            <person name="Hubbard S.S."/>
            <person name="Banfield J.F."/>
        </authorList>
    </citation>
    <scope>NUCLEOTIDE SEQUENCE [LARGE SCALE GENOMIC DNA]</scope>
</reference>
<proteinExistence type="inferred from homology"/>
<evidence type="ECO:0000256" key="5">
    <source>
        <dbReference type="ARBA" id="ARBA00022781"/>
    </source>
</evidence>
<evidence type="ECO:0000313" key="12">
    <source>
        <dbReference type="EMBL" id="OGL87448.1"/>
    </source>
</evidence>
<dbReference type="CDD" id="cd12151">
    <property type="entry name" value="F1-ATPase_gamma"/>
    <property type="match status" value="1"/>
</dbReference>
<dbReference type="AlphaFoldDB" id="A0A1F7VBE3"/>
<dbReference type="PRINTS" id="PR00126">
    <property type="entry name" value="ATPASEGAMMA"/>
</dbReference>
<protein>
    <recommendedName>
        <fullName evidence="10">ATP synthase gamma chain</fullName>
    </recommendedName>
    <alternativeName>
        <fullName evidence="10">ATP synthase F1 sector gamma subunit</fullName>
    </alternativeName>
    <alternativeName>
        <fullName evidence="10">F-ATPase gamma subunit</fullName>
    </alternativeName>
</protein>
<keyword evidence="7 10" id="KW-0472">Membrane</keyword>
<keyword evidence="9 10" id="KW-0066">ATP synthesis</keyword>
<evidence type="ECO:0000256" key="11">
    <source>
        <dbReference type="SAM" id="MobiDB-lite"/>
    </source>
</evidence>
<accession>A0A1F7VBE3</accession>
<comment type="subcellular location">
    <subcellularLocation>
        <location evidence="10">Cell membrane</location>
        <topology evidence="10">Peripheral membrane protein</topology>
    </subcellularLocation>
    <subcellularLocation>
        <location evidence="2">Membrane</location>
        <topology evidence="2">Peripheral membrane protein</topology>
    </subcellularLocation>
</comment>
<dbReference type="GO" id="GO:0045259">
    <property type="term" value="C:proton-transporting ATP synthase complex"/>
    <property type="evidence" value="ECO:0007669"/>
    <property type="project" value="UniProtKB-KW"/>
</dbReference>
<keyword evidence="5 10" id="KW-0375">Hydrogen ion transport</keyword>
<dbReference type="Gene3D" id="1.10.287.80">
    <property type="entry name" value="ATP synthase, gamma subunit, helix hairpin domain"/>
    <property type="match status" value="2"/>
</dbReference>
<keyword evidence="4 10" id="KW-0813">Transport</keyword>
<evidence type="ECO:0000256" key="8">
    <source>
        <dbReference type="ARBA" id="ARBA00023196"/>
    </source>
</evidence>
<gene>
    <name evidence="10" type="primary">atpG</name>
    <name evidence="12" type="ORF">A3I40_02600</name>
</gene>
<dbReference type="PANTHER" id="PTHR11693:SF22">
    <property type="entry name" value="ATP SYNTHASE SUBUNIT GAMMA, MITOCHONDRIAL"/>
    <property type="match status" value="1"/>
</dbReference>
<evidence type="ECO:0000256" key="3">
    <source>
        <dbReference type="ARBA" id="ARBA00007681"/>
    </source>
</evidence>
<dbReference type="Proteomes" id="UP000178723">
    <property type="component" value="Unassembled WGS sequence"/>
</dbReference>
<comment type="function">
    <text evidence="1 10">Produces ATP from ADP in the presence of a proton gradient across the membrane. The gamma chain is believed to be important in regulating ATPase activity and the flow of protons through the CF(0) complex.</text>
</comment>
<evidence type="ECO:0000256" key="10">
    <source>
        <dbReference type="HAMAP-Rule" id="MF_00815"/>
    </source>
</evidence>
<name>A0A1F7VBE3_9BACT</name>
<organism evidence="12 13">
    <name type="scientific">Candidatus Uhrbacteria bacterium RIFCSPLOWO2_02_FULL_48_12</name>
    <dbReference type="NCBI Taxonomy" id="1802407"/>
    <lineage>
        <taxon>Bacteria</taxon>
        <taxon>Candidatus Uhriibacteriota</taxon>
    </lineage>
</organism>
<dbReference type="EMBL" id="MGEP01000010">
    <property type="protein sequence ID" value="OGL87448.1"/>
    <property type="molecule type" value="Genomic_DNA"/>
</dbReference>
<evidence type="ECO:0000256" key="2">
    <source>
        <dbReference type="ARBA" id="ARBA00004170"/>
    </source>
</evidence>
<dbReference type="Gene3D" id="3.40.1380.10">
    <property type="match status" value="1"/>
</dbReference>
<dbReference type="GO" id="GO:0005886">
    <property type="term" value="C:plasma membrane"/>
    <property type="evidence" value="ECO:0007669"/>
    <property type="project" value="UniProtKB-SubCell"/>
</dbReference>
<dbReference type="InterPro" id="IPR000131">
    <property type="entry name" value="ATP_synth_F1_gsu"/>
</dbReference>
<keyword evidence="8 10" id="KW-0139">CF(1)</keyword>
<evidence type="ECO:0000256" key="4">
    <source>
        <dbReference type="ARBA" id="ARBA00022448"/>
    </source>
</evidence>
<evidence type="ECO:0000256" key="6">
    <source>
        <dbReference type="ARBA" id="ARBA00023065"/>
    </source>
</evidence>
<evidence type="ECO:0000313" key="13">
    <source>
        <dbReference type="Proteomes" id="UP000178723"/>
    </source>
</evidence>
<evidence type="ECO:0000256" key="1">
    <source>
        <dbReference type="ARBA" id="ARBA00003456"/>
    </source>
</evidence>
<comment type="caution">
    <text evidence="12">The sequence shown here is derived from an EMBL/GenBank/DDBJ whole genome shotgun (WGS) entry which is preliminary data.</text>
</comment>
<dbReference type="HAMAP" id="MF_00815">
    <property type="entry name" value="ATP_synth_gamma_bact"/>
    <property type="match status" value="1"/>
</dbReference>
<evidence type="ECO:0000256" key="7">
    <source>
        <dbReference type="ARBA" id="ARBA00023136"/>
    </source>
</evidence>
<dbReference type="STRING" id="1802407.A3I40_02600"/>
<dbReference type="GO" id="GO:0005524">
    <property type="term" value="F:ATP binding"/>
    <property type="evidence" value="ECO:0007669"/>
    <property type="project" value="UniProtKB-UniRule"/>
</dbReference>
<dbReference type="NCBIfam" id="TIGR01146">
    <property type="entry name" value="ATPsyn_F1gamma"/>
    <property type="match status" value="1"/>
</dbReference>
<dbReference type="InterPro" id="IPR035968">
    <property type="entry name" value="ATP_synth_F1_ATPase_gsu"/>
</dbReference>
<keyword evidence="10" id="KW-1003">Cell membrane</keyword>
<dbReference type="GO" id="GO:0042777">
    <property type="term" value="P:proton motive force-driven plasma membrane ATP synthesis"/>
    <property type="evidence" value="ECO:0007669"/>
    <property type="project" value="UniProtKB-UniRule"/>
</dbReference>
<dbReference type="SUPFAM" id="SSF52943">
    <property type="entry name" value="ATP synthase (F1-ATPase), gamma subunit"/>
    <property type="match status" value="1"/>
</dbReference>
<feature type="region of interest" description="Disordered" evidence="11">
    <location>
        <begin position="119"/>
        <end position="140"/>
    </location>
</feature>
<dbReference type="PANTHER" id="PTHR11693">
    <property type="entry name" value="ATP SYNTHASE GAMMA CHAIN"/>
    <property type="match status" value="1"/>
</dbReference>
<comment type="similarity">
    <text evidence="3 10">Belongs to the ATPase gamma chain family.</text>
</comment>
<comment type="subunit">
    <text evidence="10">F-type ATPases have 2 components, CF(1) - the catalytic core - and CF(0) - the membrane proton channel. CF(1) has five subunits: alpha(3), beta(3), gamma(1), delta(1), epsilon(1). CF(0) has three main subunits: a, b and c.</text>
</comment>
<dbReference type="GO" id="GO:0046933">
    <property type="term" value="F:proton-transporting ATP synthase activity, rotational mechanism"/>
    <property type="evidence" value="ECO:0007669"/>
    <property type="project" value="UniProtKB-UniRule"/>
</dbReference>